<reference evidence="1 2" key="1">
    <citation type="submission" date="2016-08" db="EMBL/GenBank/DDBJ databases">
        <authorList>
            <person name="Seilhamer J.J."/>
        </authorList>
    </citation>
    <scope>NUCLEOTIDE SEQUENCE [LARGE SCALE GENOMIC DNA]</scope>
    <source>
        <strain evidence="1 2">P1-7</strain>
    </source>
</reference>
<evidence type="ECO:0008006" key="3">
    <source>
        <dbReference type="Google" id="ProtNLM"/>
    </source>
</evidence>
<accession>A0A1C3USS4</accession>
<dbReference type="Pfam" id="PF23840">
    <property type="entry name" value="Phage_tail_terminator"/>
    <property type="match status" value="1"/>
</dbReference>
<dbReference type="InterPro" id="IPR056912">
    <property type="entry name" value="Phage_JBD30_tail_term-like"/>
</dbReference>
<dbReference type="OrthoDB" id="8371462at2"/>
<organism evidence="1 2">
    <name type="scientific">Rhizobium lusitanum</name>
    <dbReference type="NCBI Taxonomy" id="293958"/>
    <lineage>
        <taxon>Bacteria</taxon>
        <taxon>Pseudomonadati</taxon>
        <taxon>Pseudomonadota</taxon>
        <taxon>Alphaproteobacteria</taxon>
        <taxon>Hyphomicrobiales</taxon>
        <taxon>Rhizobiaceae</taxon>
        <taxon>Rhizobium/Agrobacterium group</taxon>
        <taxon>Rhizobium</taxon>
    </lineage>
</organism>
<evidence type="ECO:0000313" key="2">
    <source>
        <dbReference type="Proteomes" id="UP000199205"/>
    </source>
</evidence>
<evidence type="ECO:0000313" key="1">
    <source>
        <dbReference type="EMBL" id="SCB18499.1"/>
    </source>
</evidence>
<dbReference type="Proteomes" id="UP000199205">
    <property type="component" value="Unassembled WGS sequence"/>
</dbReference>
<protein>
    <recommendedName>
        <fullName evidence="3">DUF3168 domain-containing protein</fullName>
    </recommendedName>
</protein>
<proteinExistence type="predicted"/>
<dbReference type="AlphaFoldDB" id="A0A1C3USS4"/>
<gene>
    <name evidence="1" type="ORF">GA0061101_103270</name>
</gene>
<sequence>MITAAIARLKAETTLTDVLAAEDLEALSSGVMPRNRTAYVLPFRENAEPSPYSTGTFRQSVEVYFLVAFFIRRYDDPRGDGRVTEFEATRDEIEGALAGWQWDEQEELVALVATQASASLGKGTSVFVSTWKTTRTVESK</sequence>
<name>A0A1C3USS4_9HYPH</name>
<dbReference type="EMBL" id="FMAF01000003">
    <property type="protein sequence ID" value="SCB18499.1"/>
    <property type="molecule type" value="Genomic_DNA"/>
</dbReference>
<dbReference type="RefSeq" id="WP_092573402.1">
    <property type="nucleotide sequence ID" value="NZ_FMAF01000003.1"/>
</dbReference>